<keyword evidence="1" id="KW-0812">Transmembrane</keyword>
<evidence type="ECO:0008006" key="4">
    <source>
        <dbReference type="Google" id="ProtNLM"/>
    </source>
</evidence>
<feature type="transmembrane region" description="Helical" evidence="1">
    <location>
        <begin position="614"/>
        <end position="635"/>
    </location>
</feature>
<accession>A0ABN2W8U7</accession>
<feature type="transmembrane region" description="Helical" evidence="1">
    <location>
        <begin position="438"/>
        <end position="466"/>
    </location>
</feature>
<proteinExistence type="predicted"/>
<keyword evidence="1" id="KW-1133">Transmembrane helix</keyword>
<sequence>MSDGVVVARDSAEASAAEEFARALADGAEWIWLQGPEDRPQPGALAHLLEVAHSGDAVGLVGPRLQLAGSERLVSAGATTTAAGHRLSSVHPGEVEQGQYGRTEDVYALDTPGLLVSAAAAREVGPPSGALPTSYRGIDYSRRVRAAGFRVVLAPSAAVEVPAHTARALVSSPRPLRAAADARAEHRYRLSRVRPTAAWHLVLRLLCAALLAAAGRLCANDLAGAGRWLSAAGSLGADARAVARLRRSAPRTEPAPALLAARADLAAARREQREAGTDGTAAWWQTEAAGEGGTGSAEEAAANTGEELQSFSRVDTVSSRSVFAHPFTWVLLGTLLAGALLGLRLVGPGALTGGALPRLDVDPGQTIERLLSLRHDAGLGARAPADPLLVVLAVLSLPFGGSADAAARALLLLGPAAAAATMYASAGILTRARSLRALLALVWAASPAFLVSVTEGRLGTVLAWLLMPAAVRALRTAVRRRSIEAAAAAGLALAVVCAGMPVLLVPAVTLGIVLLVRTRRLRLIWTVVPVLALHAPWLVGALRHPGALLADPGLTLPFLVGRSWGLLLGWPEVPVSQALGDLPAAQFAWLAPLLSLPLLLAAGSAYFRPSAPDGLVIASTVLTVGGLSLAIVQTMTAAGTTAVRMVSAWPGAGLALLTLGACGLLASSQLRGSGRRGAELRPRTPLVRAAVVGAAASAVLVLVALTAEGAAGGTQLGRTQDSRLPVFAGERASGPLAQRTLLLEVSDGEVAGRLAGPDSGSVLETSTVAAAAQLEGFPPERRPAALDAADTALAEAVGGLTSGAGDPQALEELGVGFVVLSGDGGEVLEEASRSVSATHRLTRLGDADQGRLWQVDGAGGAEVAWARTVDGDGATAPVPVVDGVLQVPEGEPGRRLVLAERAGVLDARASSGALEEAEPENGWAQSFTLPGDRLEVRVSASPWWFRALALASGAVVLVSAVVSVPFGRSTRR</sequence>
<gene>
    <name evidence="2" type="ORF">GCM10009823_00600</name>
</gene>
<protein>
    <recommendedName>
        <fullName evidence="4">Glycosyltransferase family 2 protein</fullName>
    </recommendedName>
</protein>
<feature type="transmembrane region" description="Helical" evidence="1">
    <location>
        <begin position="327"/>
        <end position="346"/>
    </location>
</feature>
<evidence type="ECO:0000313" key="3">
    <source>
        <dbReference type="Proteomes" id="UP001500984"/>
    </source>
</evidence>
<feature type="transmembrane region" description="Helical" evidence="1">
    <location>
        <begin position="686"/>
        <end position="705"/>
    </location>
</feature>
<feature type="transmembrane region" description="Helical" evidence="1">
    <location>
        <begin position="587"/>
        <end position="607"/>
    </location>
</feature>
<dbReference type="Gene3D" id="3.90.550.10">
    <property type="entry name" value="Spore Coat Polysaccharide Biosynthesis Protein SpsA, Chain A"/>
    <property type="match status" value="1"/>
</dbReference>
<dbReference type="Proteomes" id="UP001500984">
    <property type="component" value="Unassembled WGS sequence"/>
</dbReference>
<keyword evidence="3" id="KW-1185">Reference proteome</keyword>
<dbReference type="RefSeq" id="WP_344334302.1">
    <property type="nucleotide sequence ID" value="NZ_BAAAPZ010000001.1"/>
</dbReference>
<keyword evidence="1" id="KW-0472">Membrane</keyword>
<feature type="transmembrane region" description="Helical" evidence="1">
    <location>
        <begin position="405"/>
        <end position="426"/>
    </location>
</feature>
<feature type="transmembrane region" description="Helical" evidence="1">
    <location>
        <begin position="486"/>
        <end position="516"/>
    </location>
</feature>
<evidence type="ECO:0000313" key="2">
    <source>
        <dbReference type="EMBL" id="GAA2086725.1"/>
    </source>
</evidence>
<comment type="caution">
    <text evidence="2">The sequence shown here is derived from an EMBL/GenBank/DDBJ whole genome shotgun (WGS) entry which is preliminary data.</text>
</comment>
<organism evidence="2 3">
    <name type="scientific">Brevibacterium salitolerans</name>
    <dbReference type="NCBI Taxonomy" id="1403566"/>
    <lineage>
        <taxon>Bacteria</taxon>
        <taxon>Bacillati</taxon>
        <taxon>Actinomycetota</taxon>
        <taxon>Actinomycetes</taxon>
        <taxon>Micrococcales</taxon>
        <taxon>Brevibacteriaceae</taxon>
        <taxon>Brevibacterium</taxon>
    </lineage>
</organism>
<dbReference type="EMBL" id="BAAAPZ010000001">
    <property type="protein sequence ID" value="GAA2086725.1"/>
    <property type="molecule type" value="Genomic_DNA"/>
</dbReference>
<reference evidence="2 3" key="1">
    <citation type="journal article" date="2019" name="Int. J. Syst. Evol. Microbiol.">
        <title>The Global Catalogue of Microorganisms (GCM) 10K type strain sequencing project: providing services to taxonomists for standard genome sequencing and annotation.</title>
        <authorList>
            <consortium name="The Broad Institute Genomics Platform"/>
            <consortium name="The Broad Institute Genome Sequencing Center for Infectious Disease"/>
            <person name="Wu L."/>
            <person name="Ma J."/>
        </authorList>
    </citation>
    <scope>NUCLEOTIDE SEQUENCE [LARGE SCALE GENOMIC DNA]</scope>
    <source>
        <strain evidence="2 3">JCM 15900</strain>
    </source>
</reference>
<name>A0ABN2W8U7_9MICO</name>
<feature type="transmembrane region" description="Helical" evidence="1">
    <location>
        <begin position="647"/>
        <end position="666"/>
    </location>
</feature>
<feature type="transmembrane region" description="Helical" evidence="1">
    <location>
        <begin position="523"/>
        <end position="542"/>
    </location>
</feature>
<dbReference type="InterPro" id="IPR029044">
    <property type="entry name" value="Nucleotide-diphossugar_trans"/>
</dbReference>
<feature type="transmembrane region" description="Helical" evidence="1">
    <location>
        <begin position="943"/>
        <end position="966"/>
    </location>
</feature>
<evidence type="ECO:0000256" key="1">
    <source>
        <dbReference type="SAM" id="Phobius"/>
    </source>
</evidence>
<dbReference type="SUPFAM" id="SSF53448">
    <property type="entry name" value="Nucleotide-diphospho-sugar transferases"/>
    <property type="match status" value="1"/>
</dbReference>